<dbReference type="PROSITE" id="PS50835">
    <property type="entry name" value="IG_LIKE"/>
    <property type="match status" value="1"/>
</dbReference>
<proteinExistence type="predicted"/>
<dbReference type="InterPro" id="IPR007110">
    <property type="entry name" value="Ig-like_dom"/>
</dbReference>
<dbReference type="AlphaFoldDB" id="A0A4C1XYF9"/>
<dbReference type="InterPro" id="IPR013783">
    <property type="entry name" value="Ig-like_fold"/>
</dbReference>
<dbReference type="InterPro" id="IPR036179">
    <property type="entry name" value="Ig-like_dom_sf"/>
</dbReference>
<organism evidence="2 3">
    <name type="scientific">Eumeta variegata</name>
    <name type="common">Bagworm moth</name>
    <name type="synonym">Eumeta japonica</name>
    <dbReference type="NCBI Taxonomy" id="151549"/>
    <lineage>
        <taxon>Eukaryota</taxon>
        <taxon>Metazoa</taxon>
        <taxon>Ecdysozoa</taxon>
        <taxon>Arthropoda</taxon>
        <taxon>Hexapoda</taxon>
        <taxon>Insecta</taxon>
        <taxon>Pterygota</taxon>
        <taxon>Neoptera</taxon>
        <taxon>Endopterygota</taxon>
        <taxon>Lepidoptera</taxon>
        <taxon>Glossata</taxon>
        <taxon>Ditrysia</taxon>
        <taxon>Tineoidea</taxon>
        <taxon>Psychidae</taxon>
        <taxon>Oiketicinae</taxon>
        <taxon>Eumeta</taxon>
    </lineage>
</organism>
<comment type="caution">
    <text evidence="2">The sequence shown here is derived from an EMBL/GenBank/DDBJ whole genome shotgun (WGS) entry which is preliminary data.</text>
</comment>
<dbReference type="EMBL" id="BGZK01001018">
    <property type="protein sequence ID" value="GBP68638.1"/>
    <property type="molecule type" value="Genomic_DNA"/>
</dbReference>
<keyword evidence="3" id="KW-1185">Reference proteome</keyword>
<accession>A0A4C1XYF9</accession>
<evidence type="ECO:0000313" key="2">
    <source>
        <dbReference type="EMBL" id="GBP68638.1"/>
    </source>
</evidence>
<protein>
    <recommendedName>
        <fullName evidence="1">Ig-like domain-containing protein</fullName>
    </recommendedName>
</protein>
<name>A0A4C1XYF9_EUMVA</name>
<dbReference type="SUPFAM" id="SSF48726">
    <property type="entry name" value="Immunoglobulin"/>
    <property type="match status" value="1"/>
</dbReference>
<sequence>MMIMCVCRLYNWSHGVDNVNAEAVTYTDDPPRTHLERLCETVSAQSDMSKVDQHSSLLTAMEEQFEVQPSNKSAPSRQPLALACRIPSTPPAALLWSKDGRTLTNHHR</sequence>
<evidence type="ECO:0000313" key="3">
    <source>
        <dbReference type="Proteomes" id="UP000299102"/>
    </source>
</evidence>
<feature type="domain" description="Ig-like" evidence="1">
    <location>
        <begin position="63"/>
        <end position="108"/>
    </location>
</feature>
<dbReference type="Proteomes" id="UP000299102">
    <property type="component" value="Unassembled WGS sequence"/>
</dbReference>
<dbReference type="Gene3D" id="2.60.40.10">
    <property type="entry name" value="Immunoglobulins"/>
    <property type="match status" value="1"/>
</dbReference>
<gene>
    <name evidence="2" type="ORF">EVAR_43970_1</name>
</gene>
<reference evidence="2 3" key="1">
    <citation type="journal article" date="2019" name="Commun. Biol.">
        <title>The bagworm genome reveals a unique fibroin gene that provides high tensile strength.</title>
        <authorList>
            <person name="Kono N."/>
            <person name="Nakamura H."/>
            <person name="Ohtoshi R."/>
            <person name="Tomita M."/>
            <person name="Numata K."/>
            <person name="Arakawa K."/>
        </authorList>
    </citation>
    <scope>NUCLEOTIDE SEQUENCE [LARGE SCALE GENOMIC DNA]</scope>
</reference>
<evidence type="ECO:0000259" key="1">
    <source>
        <dbReference type="PROSITE" id="PS50835"/>
    </source>
</evidence>